<dbReference type="Gene3D" id="1.20.1050.10">
    <property type="match status" value="1"/>
</dbReference>
<reference evidence="5 6" key="1">
    <citation type="journal article" date="2018" name="Nat. Ecol. Evol.">
        <title>Pezizomycetes genomes reveal the molecular basis of ectomycorrhizal truffle lifestyle.</title>
        <authorList>
            <person name="Murat C."/>
            <person name="Payen T."/>
            <person name="Noel B."/>
            <person name="Kuo A."/>
            <person name="Morin E."/>
            <person name="Chen J."/>
            <person name="Kohler A."/>
            <person name="Krizsan K."/>
            <person name="Balestrini R."/>
            <person name="Da Silva C."/>
            <person name="Montanini B."/>
            <person name="Hainaut M."/>
            <person name="Levati E."/>
            <person name="Barry K.W."/>
            <person name="Belfiori B."/>
            <person name="Cichocki N."/>
            <person name="Clum A."/>
            <person name="Dockter R.B."/>
            <person name="Fauchery L."/>
            <person name="Guy J."/>
            <person name="Iotti M."/>
            <person name="Le Tacon F."/>
            <person name="Lindquist E.A."/>
            <person name="Lipzen A."/>
            <person name="Malagnac F."/>
            <person name="Mello A."/>
            <person name="Molinier V."/>
            <person name="Miyauchi S."/>
            <person name="Poulain J."/>
            <person name="Riccioni C."/>
            <person name="Rubini A."/>
            <person name="Sitrit Y."/>
            <person name="Splivallo R."/>
            <person name="Traeger S."/>
            <person name="Wang M."/>
            <person name="Zifcakova L."/>
            <person name="Wipf D."/>
            <person name="Zambonelli A."/>
            <person name="Paolocci F."/>
            <person name="Nowrousian M."/>
            <person name="Ottonello S."/>
            <person name="Baldrian P."/>
            <person name="Spatafora J.W."/>
            <person name="Henrissat B."/>
            <person name="Nagy L.G."/>
            <person name="Aury J.M."/>
            <person name="Wincker P."/>
            <person name="Grigoriev I.V."/>
            <person name="Bonfante P."/>
            <person name="Martin F.M."/>
        </authorList>
    </citation>
    <scope>NUCLEOTIDE SEQUENCE [LARGE SCALE GENOMIC DNA]</scope>
    <source>
        <strain evidence="5 6">CCBAS932</strain>
    </source>
</reference>
<dbReference type="InterPro" id="IPR036249">
    <property type="entry name" value="Thioredoxin-like_sf"/>
</dbReference>
<dbReference type="PROSITE" id="PS50405">
    <property type="entry name" value="GST_CTER"/>
    <property type="match status" value="1"/>
</dbReference>
<dbReference type="AlphaFoldDB" id="A0A3N4KHF0"/>
<accession>A0A3N4KHF0</accession>
<protein>
    <submittedName>
        <fullName evidence="5">Glutathione S-transferase C-terminal-like protein</fullName>
    </submittedName>
</protein>
<dbReference type="SFLD" id="SFLDG01151">
    <property type="entry name" value="Main.2:_Nu-like"/>
    <property type="match status" value="1"/>
</dbReference>
<name>A0A3N4KHF0_9PEZI</name>
<evidence type="ECO:0000259" key="3">
    <source>
        <dbReference type="PROSITE" id="PS50404"/>
    </source>
</evidence>
<dbReference type="PROSITE" id="PS50404">
    <property type="entry name" value="GST_NTER"/>
    <property type="match status" value="1"/>
</dbReference>
<evidence type="ECO:0000313" key="5">
    <source>
        <dbReference type="EMBL" id="RPB09984.1"/>
    </source>
</evidence>
<dbReference type="Gene3D" id="3.40.30.10">
    <property type="entry name" value="Glutaredoxin"/>
    <property type="match status" value="1"/>
</dbReference>
<dbReference type="STRING" id="1392247.A0A3N4KHF0"/>
<feature type="domain" description="GST C-terminal" evidence="4">
    <location>
        <begin position="96"/>
        <end position="221"/>
    </location>
</feature>
<dbReference type="PANTHER" id="PTHR44051">
    <property type="entry name" value="GLUTATHIONE S-TRANSFERASE-RELATED"/>
    <property type="match status" value="1"/>
</dbReference>
<dbReference type="EMBL" id="ML119146">
    <property type="protein sequence ID" value="RPB09984.1"/>
    <property type="molecule type" value="Genomic_DNA"/>
</dbReference>
<dbReference type="InterPro" id="IPR010987">
    <property type="entry name" value="Glutathione-S-Trfase_C-like"/>
</dbReference>
<dbReference type="InterPro" id="IPR040079">
    <property type="entry name" value="Glutathione_S-Trfase"/>
</dbReference>
<dbReference type="FunCoup" id="A0A3N4KHF0">
    <property type="interactions" value="662"/>
</dbReference>
<evidence type="ECO:0000259" key="4">
    <source>
        <dbReference type="PROSITE" id="PS50405"/>
    </source>
</evidence>
<comment type="similarity">
    <text evidence="1 2">Belongs to the GST superfamily.</text>
</comment>
<dbReference type="CDD" id="cd03048">
    <property type="entry name" value="GST_N_Ure2p_like"/>
    <property type="match status" value="1"/>
</dbReference>
<feature type="domain" description="GST N-terminal" evidence="3">
    <location>
        <begin position="6"/>
        <end position="90"/>
    </location>
</feature>
<dbReference type="InParanoid" id="A0A3N4KHF0"/>
<keyword evidence="5" id="KW-0808">Transferase</keyword>
<evidence type="ECO:0000256" key="1">
    <source>
        <dbReference type="ARBA" id="ARBA00007409"/>
    </source>
</evidence>
<dbReference type="InterPro" id="IPR004046">
    <property type="entry name" value="GST_C"/>
</dbReference>
<gene>
    <name evidence="5" type="ORF">P167DRAFT_537918</name>
</gene>
<dbReference type="OrthoDB" id="422574at2759"/>
<evidence type="ECO:0000313" key="6">
    <source>
        <dbReference type="Proteomes" id="UP000277580"/>
    </source>
</evidence>
<dbReference type="SUPFAM" id="SSF52833">
    <property type="entry name" value="Thioredoxin-like"/>
    <property type="match status" value="1"/>
</dbReference>
<dbReference type="SFLD" id="SFLDS00019">
    <property type="entry name" value="Glutathione_Transferase_(cytos"/>
    <property type="match status" value="1"/>
</dbReference>
<sequence length="221" mass="25311">MPADHGKQFTLYCHGGPNPWKVAIVLEALCLPYKLINVDSSTQEHKKKPYTDLNPNGRMPTLIDHSNNDFVIWESGAIILYLVGKYDKEHKISFEEFEQTSTANQYLMFQMSGQGPYFGQAVWFNRYHGEKIPSAIDRYNNEVLRVLSVLEDILKDKEWLVGGKCSYADISFLPWNGLLGWMSGFDGWQEKFPKVAAWDARMNELDSVKKMKAAKEALANH</sequence>
<dbReference type="PANTHER" id="PTHR44051:SF3">
    <property type="entry name" value="TRANSCRIPTIONAL REGULATOR URE2"/>
    <property type="match status" value="1"/>
</dbReference>
<dbReference type="SFLD" id="SFLDG00358">
    <property type="entry name" value="Main_(cytGST)"/>
    <property type="match status" value="1"/>
</dbReference>
<dbReference type="SUPFAM" id="SSF47616">
    <property type="entry name" value="GST C-terminal domain-like"/>
    <property type="match status" value="1"/>
</dbReference>
<organism evidence="5 6">
    <name type="scientific">Morchella conica CCBAS932</name>
    <dbReference type="NCBI Taxonomy" id="1392247"/>
    <lineage>
        <taxon>Eukaryota</taxon>
        <taxon>Fungi</taxon>
        <taxon>Dikarya</taxon>
        <taxon>Ascomycota</taxon>
        <taxon>Pezizomycotina</taxon>
        <taxon>Pezizomycetes</taxon>
        <taxon>Pezizales</taxon>
        <taxon>Morchellaceae</taxon>
        <taxon>Morchella</taxon>
    </lineage>
</organism>
<dbReference type="InterPro" id="IPR036282">
    <property type="entry name" value="Glutathione-S-Trfase_C_sf"/>
</dbReference>
<dbReference type="Proteomes" id="UP000277580">
    <property type="component" value="Unassembled WGS sequence"/>
</dbReference>
<dbReference type="Pfam" id="PF02798">
    <property type="entry name" value="GST_N"/>
    <property type="match status" value="1"/>
</dbReference>
<dbReference type="Pfam" id="PF00043">
    <property type="entry name" value="GST_C"/>
    <property type="match status" value="1"/>
</dbReference>
<dbReference type="InterPro" id="IPR004045">
    <property type="entry name" value="Glutathione_S-Trfase_N"/>
</dbReference>
<keyword evidence="6" id="KW-1185">Reference proteome</keyword>
<proteinExistence type="inferred from homology"/>
<evidence type="ECO:0000256" key="2">
    <source>
        <dbReference type="RuleBase" id="RU003494"/>
    </source>
</evidence>
<dbReference type="GO" id="GO:0016740">
    <property type="term" value="F:transferase activity"/>
    <property type="evidence" value="ECO:0007669"/>
    <property type="project" value="UniProtKB-KW"/>
</dbReference>